<dbReference type="PANTHER" id="PTHR14187:SF5">
    <property type="entry name" value="HEAT SHOCK 70 KDA PROTEIN 12A"/>
    <property type="match status" value="1"/>
</dbReference>
<evidence type="ECO:0000313" key="1">
    <source>
        <dbReference type="EMBL" id="PKY56661.1"/>
    </source>
</evidence>
<sequence>MSQKDEKKDNGKKIDEILVVVGLDFGTSSSGFAYCHTASANQEVCTNTEWNGHSAQFKTNTVLQYDDNFEKVTEWGKLAFAKKAERKNMDENEPKSVELFKLYLGSFGKLDDDLKPKIPVDYKKAIADYLREMGKLIKVRISKHWPDVNFYENVLLVISVPADYSNNELAIMRECSLEAELIREENSEYLQFTTEPEAAAIYCMKKCLNEHSLASTGTTFMIVDCGGGTVDLTTRKLVGEDQLSEVTERIGDYCGSSFIDEAFLKHLGSIVGNSTIDKLRDNKIKSLQYIVQHFCRKVKFRFTGKDTDFQYELDVIETIKVLKKFVNSETKKLMEDNNWLITIDFEKIKSMFDPLIDRILKMIEIQLENCRDECSIMFLVGGFGQSEYLKNRIEEKFKDQVKTIVVSKDPIAAVVRGATLYGLSLSDRMKNMKINEQVKFIIKNRKLNYTYGIRVLKLSKKGDPPERVTSDGYIHKFHPIAKRGDVVEFDEEIRVNDLCPVNEFQESATFCIYFTKDDEAKYCDKMELLGTLKIYFTDRKPDRKVSFALSFGQMEILKATARNETNGQNYLATFEIKKER</sequence>
<dbReference type="Gene3D" id="3.30.420.40">
    <property type="match status" value="2"/>
</dbReference>
<dbReference type="InterPro" id="IPR043129">
    <property type="entry name" value="ATPase_NBD"/>
</dbReference>
<dbReference type="VEuPathDB" id="FungiDB:RhiirFUN_008466"/>
<name>A0A2I1HCN9_9GLOM</name>
<evidence type="ECO:0000313" key="2">
    <source>
        <dbReference type="Proteomes" id="UP000234323"/>
    </source>
</evidence>
<dbReference type="VEuPathDB" id="FungiDB:RhiirA1_537543"/>
<dbReference type="PANTHER" id="PTHR14187">
    <property type="entry name" value="ALPHA KINASE/ELONGATION FACTOR 2 KINASE"/>
    <property type="match status" value="1"/>
</dbReference>
<accession>A0A2I1HCN9</accession>
<keyword evidence="2" id="KW-1185">Reference proteome</keyword>
<organism evidence="1 2">
    <name type="scientific">Rhizophagus irregularis</name>
    <dbReference type="NCBI Taxonomy" id="588596"/>
    <lineage>
        <taxon>Eukaryota</taxon>
        <taxon>Fungi</taxon>
        <taxon>Fungi incertae sedis</taxon>
        <taxon>Mucoromycota</taxon>
        <taxon>Glomeromycotina</taxon>
        <taxon>Glomeromycetes</taxon>
        <taxon>Glomerales</taxon>
        <taxon>Glomeraceae</taxon>
        <taxon>Rhizophagus</taxon>
    </lineage>
</organism>
<protein>
    <submittedName>
        <fullName evidence="1">Actin-like ATPase domain-containing protein</fullName>
    </submittedName>
</protein>
<dbReference type="EMBL" id="LLXI01002261">
    <property type="protein sequence ID" value="PKY56661.1"/>
    <property type="molecule type" value="Genomic_DNA"/>
</dbReference>
<reference evidence="1 2" key="1">
    <citation type="submission" date="2015-10" db="EMBL/GenBank/DDBJ databases">
        <title>Genome analyses suggest a sexual origin of heterokaryosis in a supposedly ancient asexual fungus.</title>
        <authorList>
            <person name="Ropars J."/>
            <person name="Sedzielewska K."/>
            <person name="Noel J."/>
            <person name="Charron P."/>
            <person name="Farinelli L."/>
            <person name="Marton T."/>
            <person name="Kruger M."/>
            <person name="Pelin A."/>
            <person name="Brachmann A."/>
            <person name="Corradi N."/>
        </authorList>
    </citation>
    <scope>NUCLEOTIDE SEQUENCE [LARGE SCALE GENOMIC DNA]</scope>
    <source>
        <strain evidence="1 2">A4</strain>
    </source>
</reference>
<dbReference type="Proteomes" id="UP000234323">
    <property type="component" value="Unassembled WGS sequence"/>
</dbReference>
<comment type="caution">
    <text evidence="1">The sequence shown here is derived from an EMBL/GenBank/DDBJ whole genome shotgun (WGS) entry which is preliminary data.</text>
</comment>
<gene>
    <name evidence="1" type="ORF">RhiirA4_507847</name>
</gene>
<dbReference type="VEuPathDB" id="FungiDB:FUN_008095"/>
<dbReference type="Gene3D" id="3.90.640.10">
    <property type="entry name" value="Actin, Chain A, domain 4"/>
    <property type="match status" value="1"/>
</dbReference>
<dbReference type="SUPFAM" id="SSF53067">
    <property type="entry name" value="Actin-like ATPase domain"/>
    <property type="match status" value="2"/>
</dbReference>
<dbReference type="AlphaFoldDB" id="A0A2I1HCN9"/>
<proteinExistence type="predicted"/>